<proteinExistence type="predicted"/>
<dbReference type="Proteomes" id="UP000593601">
    <property type="component" value="Chromosome"/>
</dbReference>
<feature type="transmembrane region" description="Helical" evidence="8">
    <location>
        <begin position="222"/>
        <end position="243"/>
    </location>
</feature>
<name>A0A7M2RFI2_9FIRM</name>
<dbReference type="AlphaFoldDB" id="A0A7M2RFI2"/>
<feature type="transmembrane region" description="Helical" evidence="8">
    <location>
        <begin position="25"/>
        <end position="42"/>
    </location>
</feature>
<accession>A0A7M2RFI2</accession>
<dbReference type="GO" id="GO:0005886">
    <property type="term" value="C:plasma membrane"/>
    <property type="evidence" value="ECO:0007669"/>
    <property type="project" value="UniProtKB-SubCell"/>
</dbReference>
<keyword evidence="7 8" id="KW-0472">Membrane</keyword>
<evidence type="ECO:0000256" key="4">
    <source>
        <dbReference type="ARBA" id="ARBA00022519"/>
    </source>
</evidence>
<evidence type="ECO:0000313" key="10">
    <source>
        <dbReference type="Proteomes" id="UP000593601"/>
    </source>
</evidence>
<keyword evidence="2" id="KW-0813">Transport</keyword>
<feature type="transmembrane region" description="Helical" evidence="8">
    <location>
        <begin position="79"/>
        <end position="96"/>
    </location>
</feature>
<evidence type="ECO:0000256" key="8">
    <source>
        <dbReference type="SAM" id="Phobius"/>
    </source>
</evidence>
<keyword evidence="4" id="KW-0997">Cell inner membrane</keyword>
<dbReference type="RefSeq" id="WP_193735096.1">
    <property type="nucleotide sequence ID" value="NZ_CP063304.1"/>
</dbReference>
<feature type="transmembrane region" description="Helical" evidence="8">
    <location>
        <begin position="103"/>
        <end position="126"/>
    </location>
</feature>
<evidence type="ECO:0000256" key="7">
    <source>
        <dbReference type="ARBA" id="ARBA00023136"/>
    </source>
</evidence>
<sequence>MLGRINVKRTRKIKIAGNALQQTEFTLGLIIVILFVASSIFTDNFLTLYNVTNLMKQCAIIGVMAAAQTLVIITGGIDISGGAITGLSCMVLALLQRDTSMNLVVTLIIALVIGIVMGFLNGVIIYDLKVPPMIATLGMQTIVRGFVKIISKALTVTGINKHILNMGNTNIFGVLPVLAIIWFVVAISIWFILKYTILGRNLYVVGSGVEVARLSGIKVRKMFYATYASAGLLYGIAGIMLAARVQSALPTGGEGYDMNAIAAAVIGGASLAGGKGTITGTLLGTILMVLINNAGVQFGLNTHVLEITSGILIIFAVTMDMLKNRKKA</sequence>
<evidence type="ECO:0000256" key="2">
    <source>
        <dbReference type="ARBA" id="ARBA00022448"/>
    </source>
</evidence>
<keyword evidence="3" id="KW-1003">Cell membrane</keyword>
<dbReference type="Pfam" id="PF02653">
    <property type="entry name" value="BPD_transp_2"/>
    <property type="match status" value="1"/>
</dbReference>
<feature type="transmembrane region" description="Helical" evidence="8">
    <location>
        <begin position="171"/>
        <end position="193"/>
    </location>
</feature>
<feature type="transmembrane region" description="Helical" evidence="8">
    <location>
        <begin position="304"/>
        <end position="322"/>
    </location>
</feature>
<keyword evidence="10" id="KW-1185">Reference proteome</keyword>
<keyword evidence="5 8" id="KW-0812">Transmembrane</keyword>
<comment type="subcellular location">
    <subcellularLocation>
        <location evidence="1">Cell membrane</location>
        <topology evidence="1">Multi-pass membrane protein</topology>
    </subcellularLocation>
</comment>
<dbReference type="GO" id="GO:0022857">
    <property type="term" value="F:transmembrane transporter activity"/>
    <property type="evidence" value="ECO:0007669"/>
    <property type="project" value="InterPro"/>
</dbReference>
<dbReference type="PANTHER" id="PTHR32196:SF21">
    <property type="entry name" value="ABC TRANSPORTER PERMEASE PROTEIN YPHD-RELATED"/>
    <property type="match status" value="1"/>
</dbReference>
<keyword evidence="6 8" id="KW-1133">Transmembrane helix</keyword>
<dbReference type="EMBL" id="CP063304">
    <property type="protein sequence ID" value="QOV18734.1"/>
    <property type="molecule type" value="Genomic_DNA"/>
</dbReference>
<dbReference type="KEGG" id="bliq:INP51_12070"/>
<feature type="transmembrane region" description="Helical" evidence="8">
    <location>
        <begin position="255"/>
        <end position="273"/>
    </location>
</feature>
<gene>
    <name evidence="9" type="ORF">INP51_12070</name>
</gene>
<dbReference type="PANTHER" id="PTHR32196">
    <property type="entry name" value="ABC TRANSPORTER PERMEASE PROTEIN YPHD-RELATED-RELATED"/>
    <property type="match status" value="1"/>
</dbReference>
<protein>
    <submittedName>
        <fullName evidence="9">ABC transporter permease</fullName>
    </submittedName>
</protein>
<dbReference type="InterPro" id="IPR001851">
    <property type="entry name" value="ABC_transp_permease"/>
</dbReference>
<evidence type="ECO:0000256" key="6">
    <source>
        <dbReference type="ARBA" id="ARBA00022989"/>
    </source>
</evidence>
<reference evidence="9 10" key="1">
    <citation type="submission" date="2020-10" db="EMBL/GenBank/DDBJ databases">
        <title>Blautia liquoris sp.nov., isolated from the mud in a fermentation cellar used for the production of Chinese strong-flavoured liquor.</title>
        <authorList>
            <person name="Lu L."/>
        </authorList>
    </citation>
    <scope>NUCLEOTIDE SEQUENCE [LARGE SCALE GENOMIC DNA]</scope>
    <source>
        <strain evidence="9 10">LZLJ-3</strain>
    </source>
</reference>
<dbReference type="CDD" id="cd06579">
    <property type="entry name" value="TM_PBP1_transp_AraH_like"/>
    <property type="match status" value="1"/>
</dbReference>
<evidence type="ECO:0000256" key="3">
    <source>
        <dbReference type="ARBA" id="ARBA00022475"/>
    </source>
</evidence>
<organism evidence="9 10">
    <name type="scientific">Blautia liquoris</name>
    <dbReference type="NCBI Taxonomy" id="2779518"/>
    <lineage>
        <taxon>Bacteria</taxon>
        <taxon>Bacillati</taxon>
        <taxon>Bacillota</taxon>
        <taxon>Clostridia</taxon>
        <taxon>Lachnospirales</taxon>
        <taxon>Lachnospiraceae</taxon>
        <taxon>Blautia</taxon>
    </lineage>
</organism>
<evidence type="ECO:0000256" key="1">
    <source>
        <dbReference type="ARBA" id="ARBA00004651"/>
    </source>
</evidence>
<evidence type="ECO:0000313" key="9">
    <source>
        <dbReference type="EMBL" id="QOV18734.1"/>
    </source>
</evidence>
<evidence type="ECO:0000256" key="5">
    <source>
        <dbReference type="ARBA" id="ARBA00022692"/>
    </source>
</evidence>